<protein>
    <submittedName>
        <fullName evidence="3">DUF262 domain-containing protein</fullName>
    </submittedName>
</protein>
<dbReference type="Pfam" id="PF03235">
    <property type="entry name" value="GmrSD_N"/>
    <property type="match status" value="1"/>
</dbReference>
<feature type="domain" description="GmrSD restriction endonucleases C-terminal" evidence="2">
    <location>
        <begin position="475"/>
        <end position="595"/>
    </location>
</feature>
<sequence length="605" mass="68563">MRVDPVHAAVGTFFNNSPMFRVPKYQRSYAWEASELEDYLKDLEEAFTKRKNGTPMNHFFGGMVSVESTVTGVVNQKRHELVDGQQRCATFVLTVAAVIKIYKNILVDAISNGDTLNEGIISSRIDRLTKRFIEFSQEVNRQTHIVESLILSKADMQFFKETVRNLDPTPTRESHRKIELVYTSLISKINSLIPSTSSIVDKLDSLEILQLVLDSDFSIIHIVTYDTQEAYKLFQVLNDRGKSLTEGDLLRAKTLELLEGYTTQQDSTESKWDQILMEKSKSTENYLRWIYQSHKGVRAGRNTLFDDSLSYFYPQHSNTTITIQDADNILEASRKILDEIKIARKISMGTWPFSTSSRPITGWDRNRLNLLIRELGLTVSLPLLLASYHLGERKFSEITQILELFLFKYKVISNAHIEAAVSVFHSHCLLIRANVTTYNVSTLRADLNALMSSKVTVAQFRAGLDGLAYKVGGGNKPLKYLLMTLEHYKRWYEQGANNTPECLDKTRIYDFTSTTIEHVYPRNASGNVLESTLEPLKNSLENLTFMGSADNETGSNDSFAIKLPIFQASSIGLNLDIGTLTQWTTSELGVRKTLLKDMACAIFTI</sequence>
<feature type="domain" description="GmrSD restriction endonucleases N-terminal" evidence="1">
    <location>
        <begin position="11"/>
        <end position="253"/>
    </location>
</feature>
<accession>A0ABS0EFW0</accession>
<evidence type="ECO:0000259" key="2">
    <source>
        <dbReference type="Pfam" id="PF07510"/>
    </source>
</evidence>
<dbReference type="PANTHER" id="PTHR35149:SF1">
    <property type="entry name" value="DUF5655 DOMAIN-CONTAINING PROTEIN"/>
    <property type="match status" value="1"/>
</dbReference>
<dbReference type="RefSeq" id="WP_195870346.1">
    <property type="nucleotide sequence ID" value="NZ_JADOET010000002.1"/>
</dbReference>
<proteinExistence type="predicted"/>
<keyword evidence="4" id="KW-1185">Reference proteome</keyword>
<comment type="caution">
    <text evidence="3">The sequence shown here is derived from an EMBL/GenBank/DDBJ whole genome shotgun (WGS) entry which is preliminary data.</text>
</comment>
<dbReference type="InterPro" id="IPR004919">
    <property type="entry name" value="GmrSD_N"/>
</dbReference>
<evidence type="ECO:0000259" key="1">
    <source>
        <dbReference type="Pfam" id="PF03235"/>
    </source>
</evidence>
<evidence type="ECO:0000313" key="4">
    <source>
        <dbReference type="Proteomes" id="UP000611215"/>
    </source>
</evidence>
<dbReference type="InterPro" id="IPR011089">
    <property type="entry name" value="GmrSD_C"/>
</dbReference>
<dbReference type="Pfam" id="PF07510">
    <property type="entry name" value="GmrSD_C"/>
    <property type="match status" value="1"/>
</dbReference>
<evidence type="ECO:0000313" key="3">
    <source>
        <dbReference type="EMBL" id="MBF8149071.1"/>
    </source>
</evidence>
<reference evidence="3 4" key="1">
    <citation type="submission" date="2020-11" db="EMBL/GenBank/DDBJ databases">
        <title>Winogradskyella marina sp. nov., isolated from marine sediment.</title>
        <authorList>
            <person name="Bo J."/>
            <person name="Wang S."/>
            <person name="Song X."/>
            <person name="Du Z."/>
        </authorList>
    </citation>
    <scope>NUCLEOTIDE SEQUENCE [LARGE SCALE GENOMIC DNA]</scope>
    <source>
        <strain evidence="3 4">F6397</strain>
    </source>
</reference>
<dbReference type="EMBL" id="JADOET010000002">
    <property type="protein sequence ID" value="MBF8149071.1"/>
    <property type="molecule type" value="Genomic_DNA"/>
</dbReference>
<gene>
    <name evidence="3" type="ORF">ITJ86_04140</name>
</gene>
<organism evidence="3 4">
    <name type="scientific">Winogradskyella marina</name>
    <dbReference type="NCBI Taxonomy" id="2785530"/>
    <lineage>
        <taxon>Bacteria</taxon>
        <taxon>Pseudomonadati</taxon>
        <taxon>Bacteroidota</taxon>
        <taxon>Flavobacteriia</taxon>
        <taxon>Flavobacteriales</taxon>
        <taxon>Flavobacteriaceae</taxon>
        <taxon>Winogradskyella</taxon>
    </lineage>
</organism>
<dbReference type="PANTHER" id="PTHR35149">
    <property type="entry name" value="SLL5132 PROTEIN"/>
    <property type="match status" value="1"/>
</dbReference>
<dbReference type="Proteomes" id="UP000611215">
    <property type="component" value="Unassembled WGS sequence"/>
</dbReference>
<name>A0ABS0EFW0_9FLAO</name>